<sequence>MFPARRPLQLQTAGGHPPGSVRAVDAPVPAGVVLLDGLFCYLDLCGREVIEGHELIPEDIAEHT</sequence>
<comment type="caution">
    <text evidence="2">The sequence shown here is derived from an EMBL/GenBank/DDBJ whole genome shotgun (WGS) entry which is preliminary data.</text>
</comment>
<organism evidence="2 3">
    <name type="scientific">Citricoccus parietis</name>
    <dbReference type="NCBI Taxonomy" id="592307"/>
    <lineage>
        <taxon>Bacteria</taxon>
        <taxon>Bacillati</taxon>
        <taxon>Actinomycetota</taxon>
        <taxon>Actinomycetes</taxon>
        <taxon>Micrococcales</taxon>
        <taxon>Micrococcaceae</taxon>
        <taxon>Citricoccus</taxon>
    </lineage>
</organism>
<dbReference type="EMBL" id="JBHMFI010000002">
    <property type="protein sequence ID" value="MFB9074101.1"/>
    <property type="molecule type" value="Genomic_DNA"/>
</dbReference>
<evidence type="ECO:0000313" key="3">
    <source>
        <dbReference type="Proteomes" id="UP001589575"/>
    </source>
</evidence>
<protein>
    <submittedName>
        <fullName evidence="2">Uncharacterized protein</fullName>
    </submittedName>
</protein>
<evidence type="ECO:0000256" key="1">
    <source>
        <dbReference type="SAM" id="MobiDB-lite"/>
    </source>
</evidence>
<dbReference type="Proteomes" id="UP001589575">
    <property type="component" value="Unassembled WGS sequence"/>
</dbReference>
<gene>
    <name evidence="2" type="ORF">ACFFX0_24050</name>
</gene>
<proteinExistence type="predicted"/>
<accession>A0ABV5G574</accession>
<feature type="region of interest" description="Disordered" evidence="1">
    <location>
        <begin position="1"/>
        <end position="21"/>
    </location>
</feature>
<reference evidence="2 3" key="1">
    <citation type="submission" date="2024-09" db="EMBL/GenBank/DDBJ databases">
        <authorList>
            <person name="Sun Q."/>
            <person name="Mori K."/>
        </authorList>
    </citation>
    <scope>NUCLEOTIDE SEQUENCE [LARGE SCALE GENOMIC DNA]</scope>
    <source>
        <strain evidence="2 3">CCM 7609</strain>
    </source>
</reference>
<keyword evidence="3" id="KW-1185">Reference proteome</keyword>
<evidence type="ECO:0000313" key="2">
    <source>
        <dbReference type="EMBL" id="MFB9074101.1"/>
    </source>
</evidence>
<name>A0ABV5G574_9MICC</name>